<dbReference type="EMBL" id="JACYFG010000051">
    <property type="protein sequence ID" value="MBD5781594.1"/>
    <property type="molecule type" value="Genomic_DNA"/>
</dbReference>
<proteinExistence type="inferred from homology"/>
<accession>A0A927FBZ2</accession>
<evidence type="ECO:0000256" key="2">
    <source>
        <dbReference type="HAMAP-Rule" id="MF_00634"/>
    </source>
</evidence>
<sequence length="94" mass="10220">MPSSSADQHTLSVKVIPNASKTEFAGWLEDGTLKVRIQSPAQDGKANKALVAFLAKQVGVSKNQISILRGQTGRQKVIAFERLSSSQFEQLPRP</sequence>
<dbReference type="PANTHER" id="PTHR13420">
    <property type="entry name" value="UPF0235 PROTEIN C15ORF40"/>
    <property type="match status" value="1"/>
</dbReference>
<dbReference type="SMART" id="SM01152">
    <property type="entry name" value="DUF167"/>
    <property type="match status" value="1"/>
</dbReference>
<gene>
    <name evidence="3" type="ORF">IEN85_18980</name>
</gene>
<organism evidence="3 4">
    <name type="scientific">Pelagicoccus enzymogenes</name>
    <dbReference type="NCBI Taxonomy" id="2773457"/>
    <lineage>
        <taxon>Bacteria</taxon>
        <taxon>Pseudomonadati</taxon>
        <taxon>Verrucomicrobiota</taxon>
        <taxon>Opitutia</taxon>
        <taxon>Puniceicoccales</taxon>
        <taxon>Pelagicoccaceae</taxon>
        <taxon>Pelagicoccus</taxon>
    </lineage>
</organism>
<dbReference type="GO" id="GO:0005737">
    <property type="term" value="C:cytoplasm"/>
    <property type="evidence" value="ECO:0007669"/>
    <property type="project" value="TreeGrafter"/>
</dbReference>
<comment type="caution">
    <text evidence="3">The sequence shown here is derived from an EMBL/GenBank/DDBJ whole genome shotgun (WGS) entry which is preliminary data.</text>
</comment>
<dbReference type="HAMAP" id="MF_00634">
    <property type="entry name" value="UPF0235"/>
    <property type="match status" value="1"/>
</dbReference>
<dbReference type="Proteomes" id="UP000622317">
    <property type="component" value="Unassembled WGS sequence"/>
</dbReference>
<name>A0A927FBZ2_9BACT</name>
<evidence type="ECO:0000313" key="3">
    <source>
        <dbReference type="EMBL" id="MBD5781594.1"/>
    </source>
</evidence>
<dbReference type="AlphaFoldDB" id="A0A927FBZ2"/>
<dbReference type="PANTHER" id="PTHR13420:SF7">
    <property type="entry name" value="UPF0235 PROTEIN C15ORF40"/>
    <property type="match status" value="1"/>
</dbReference>
<dbReference type="Gene3D" id="3.30.1200.10">
    <property type="entry name" value="YggU-like"/>
    <property type="match status" value="1"/>
</dbReference>
<reference evidence="3" key="1">
    <citation type="submission" date="2020-09" db="EMBL/GenBank/DDBJ databases">
        <title>Pelagicoccus enzymogenes sp. nov. with an EPS production, isolated from marine sediment.</title>
        <authorList>
            <person name="Feng X."/>
        </authorList>
    </citation>
    <scope>NUCLEOTIDE SEQUENCE</scope>
    <source>
        <strain evidence="3">NFK12</strain>
    </source>
</reference>
<dbReference type="NCBIfam" id="TIGR00251">
    <property type="entry name" value="DUF167 family protein"/>
    <property type="match status" value="1"/>
</dbReference>
<comment type="similarity">
    <text evidence="1 2">Belongs to the UPF0235 family.</text>
</comment>
<keyword evidence="4" id="KW-1185">Reference proteome</keyword>
<dbReference type="RefSeq" id="WP_191618679.1">
    <property type="nucleotide sequence ID" value="NZ_JACYFG010000051.1"/>
</dbReference>
<evidence type="ECO:0000313" key="4">
    <source>
        <dbReference type="Proteomes" id="UP000622317"/>
    </source>
</evidence>
<evidence type="ECO:0000256" key="1">
    <source>
        <dbReference type="ARBA" id="ARBA00010364"/>
    </source>
</evidence>
<protein>
    <recommendedName>
        <fullName evidence="2">UPF0235 protein IEN85_18980</fullName>
    </recommendedName>
</protein>
<dbReference type="InterPro" id="IPR003746">
    <property type="entry name" value="DUF167"/>
</dbReference>
<dbReference type="SUPFAM" id="SSF69786">
    <property type="entry name" value="YggU-like"/>
    <property type="match status" value="1"/>
</dbReference>
<dbReference type="InterPro" id="IPR036591">
    <property type="entry name" value="YggU-like_sf"/>
</dbReference>
<dbReference type="Pfam" id="PF02594">
    <property type="entry name" value="DUF167"/>
    <property type="match status" value="1"/>
</dbReference>